<reference evidence="3" key="1">
    <citation type="submission" date="2014-09" db="EMBL/GenBank/DDBJ databases">
        <authorList>
            <person name="Sharma Rahul"/>
            <person name="Thines Marco"/>
        </authorList>
    </citation>
    <scope>NUCLEOTIDE SEQUENCE [LARGE SCALE GENOMIC DNA]</scope>
</reference>
<dbReference type="GeneID" id="36398439"/>
<evidence type="ECO:0000313" key="2">
    <source>
        <dbReference type="EMBL" id="CEG46703.1"/>
    </source>
</evidence>
<feature type="region of interest" description="Disordered" evidence="1">
    <location>
        <begin position="59"/>
        <end position="89"/>
    </location>
</feature>
<name>A0A0P1AYV9_PLAHL</name>
<organism evidence="2 3">
    <name type="scientific">Plasmopara halstedii</name>
    <name type="common">Downy mildew of sunflower</name>
    <dbReference type="NCBI Taxonomy" id="4781"/>
    <lineage>
        <taxon>Eukaryota</taxon>
        <taxon>Sar</taxon>
        <taxon>Stramenopiles</taxon>
        <taxon>Oomycota</taxon>
        <taxon>Peronosporomycetes</taxon>
        <taxon>Peronosporales</taxon>
        <taxon>Peronosporaceae</taxon>
        <taxon>Plasmopara</taxon>
    </lineage>
</organism>
<sequence>MLVGPTSTIISRCGYTGNQNSVSELGRQCKEYSSSLAFDSGNARSSYFSLIRHKTEHVGTIKNRRTRPSRPDDQVTDLQSDRKTDLKTGLKPDLKADFKADLRADLWT</sequence>
<protein>
    <submittedName>
        <fullName evidence="2">Uncharacterized protein</fullName>
    </submittedName>
</protein>
<accession>A0A0P1AYV9</accession>
<evidence type="ECO:0000313" key="3">
    <source>
        <dbReference type="Proteomes" id="UP000054928"/>
    </source>
</evidence>
<dbReference type="RefSeq" id="XP_024583072.1">
    <property type="nucleotide sequence ID" value="XM_024717588.1"/>
</dbReference>
<evidence type="ECO:0000256" key="1">
    <source>
        <dbReference type="SAM" id="MobiDB-lite"/>
    </source>
</evidence>
<dbReference type="EMBL" id="CCYD01002179">
    <property type="protein sequence ID" value="CEG46703.1"/>
    <property type="molecule type" value="Genomic_DNA"/>
</dbReference>
<proteinExistence type="predicted"/>
<keyword evidence="3" id="KW-1185">Reference proteome</keyword>
<dbReference type="Proteomes" id="UP000054928">
    <property type="component" value="Unassembled WGS sequence"/>
</dbReference>
<dbReference type="AlphaFoldDB" id="A0A0P1AYV9"/>
<feature type="compositionally biased region" description="Basic and acidic residues" evidence="1">
    <location>
        <begin position="69"/>
        <end position="89"/>
    </location>
</feature>